<name>A0A1X0QF72_9MICR</name>
<dbReference type="AlphaFoldDB" id="A0A1X0QF72"/>
<comment type="caution">
    <text evidence="1">The sequence shown here is derived from an EMBL/GenBank/DDBJ whole genome shotgun (WGS) entry which is preliminary data.</text>
</comment>
<evidence type="ECO:0000313" key="2">
    <source>
        <dbReference type="Proteomes" id="UP000192501"/>
    </source>
</evidence>
<dbReference type="VEuPathDB" id="MicrosporidiaDB:A0H76_2765"/>
<dbReference type="Proteomes" id="UP000192501">
    <property type="component" value="Unassembled WGS sequence"/>
</dbReference>
<reference evidence="1 2" key="1">
    <citation type="journal article" date="2017" name="Environ. Microbiol.">
        <title>Decay of the glycolytic pathway and adaptation to intranuclear parasitism within Enterocytozoonidae microsporidia.</title>
        <authorList>
            <person name="Wiredu Boakye D."/>
            <person name="Jaroenlak P."/>
            <person name="Prachumwat A."/>
            <person name="Williams T.A."/>
            <person name="Bateman K.S."/>
            <person name="Itsathitphaisarn O."/>
            <person name="Sritunyalucksana K."/>
            <person name="Paszkiewicz K.H."/>
            <person name="Moore K.A."/>
            <person name="Stentiford G.D."/>
            <person name="Williams B.A."/>
        </authorList>
    </citation>
    <scope>NUCLEOTIDE SEQUENCE [LARGE SCALE GENOMIC DNA]</scope>
    <source>
        <strain evidence="2">canceri</strain>
    </source>
</reference>
<accession>A0A1X0QF72</accession>
<dbReference type="GO" id="GO:0004672">
    <property type="term" value="F:protein kinase activity"/>
    <property type="evidence" value="ECO:0007669"/>
    <property type="project" value="InterPro"/>
</dbReference>
<protein>
    <submittedName>
        <fullName evidence="1">Uncharacterized protein</fullName>
    </submittedName>
</protein>
<proteinExistence type="predicted"/>
<gene>
    <name evidence="1" type="ORF">A0H76_2765</name>
</gene>
<dbReference type="PROSITE" id="PS00109">
    <property type="entry name" value="PROTEIN_KINASE_TYR"/>
    <property type="match status" value="1"/>
</dbReference>
<evidence type="ECO:0000313" key="1">
    <source>
        <dbReference type="EMBL" id="ORD98304.1"/>
    </source>
</evidence>
<sequence>MINQLYILENLNLINFKNISHSDLSNLNLYLINFVQHNNIDEELIKEITSYVYKDVSDELKSLCINLLAYLHININVCSLLDNDSPIHSLIYYVTQKSINICDFKIYNFILTKNIVYDETIGNFFKERIKLASDFMKLIDEEFLIIQLELISIIPNLTFDENRFLKFLGSDNKFIAFKTSETFYLRSLLVNKKVCLNINLINEVKSQLHFIKYGCCFLEEKDKKLILKLKDIKVIKHTKNIQPPEKIDISELNFNFIFINENSNLCISDCPEF</sequence>
<dbReference type="VEuPathDB" id="MicrosporidiaDB:HERIO_1790"/>
<organism evidence="1 2">
    <name type="scientific">Hepatospora eriocheir</name>
    <dbReference type="NCBI Taxonomy" id="1081669"/>
    <lineage>
        <taxon>Eukaryota</taxon>
        <taxon>Fungi</taxon>
        <taxon>Fungi incertae sedis</taxon>
        <taxon>Microsporidia</taxon>
        <taxon>Hepatosporidae</taxon>
        <taxon>Hepatospora</taxon>
    </lineage>
</organism>
<dbReference type="EMBL" id="LTAI01000819">
    <property type="protein sequence ID" value="ORD98304.1"/>
    <property type="molecule type" value="Genomic_DNA"/>
</dbReference>
<dbReference type="InterPro" id="IPR008266">
    <property type="entry name" value="Tyr_kinase_AS"/>
</dbReference>